<name>A0A7W9ZK76_NOVIT</name>
<gene>
    <name evidence="1" type="ORF">FHS48_003197</name>
</gene>
<dbReference type="GO" id="GO:0061693">
    <property type="term" value="F:alpha-D-ribose 1-methylphosphonate 5-triphosphate synthase activity"/>
    <property type="evidence" value="ECO:0007669"/>
    <property type="project" value="UniProtKB-EC"/>
</dbReference>
<evidence type="ECO:0000313" key="2">
    <source>
        <dbReference type="Proteomes" id="UP000544872"/>
    </source>
</evidence>
<sequence length="157" mass="16979">MSATATPLSADQQARQRWIGLLAETPLPVLEAAVTALPQPPRYTFLRTPETGSALVRARSGGTGSRFNLGEMTLTRCAVRLDSGLTGFSWVAGRDRRHAELAAVFDALMQDPALSDSLDRTLITPAEQRRDAARHSTAAKAAATRVDFFTLVRGENE</sequence>
<proteinExistence type="predicted"/>
<accession>A0A7W9ZK76</accession>
<dbReference type="EMBL" id="JACIIX010000013">
    <property type="protein sequence ID" value="MBB6211754.1"/>
    <property type="molecule type" value="Genomic_DNA"/>
</dbReference>
<protein>
    <submittedName>
        <fullName evidence="1">Alpha-D-ribose 1-methylphosphonate 5-triphosphate synthase subunit PhnG</fullName>
        <ecNumber evidence="1">2.7.8.37</ecNumber>
    </submittedName>
</protein>
<dbReference type="EC" id="2.7.8.37" evidence="1"/>
<dbReference type="Pfam" id="PF06754">
    <property type="entry name" value="PhnG"/>
    <property type="match status" value="1"/>
</dbReference>
<reference evidence="1 2" key="1">
    <citation type="submission" date="2020-08" db="EMBL/GenBank/DDBJ databases">
        <title>Genomic Encyclopedia of Type Strains, Phase IV (KMG-IV): sequencing the most valuable type-strain genomes for metagenomic binning, comparative biology and taxonomic classification.</title>
        <authorList>
            <person name="Goeker M."/>
        </authorList>
    </citation>
    <scope>NUCLEOTIDE SEQUENCE [LARGE SCALE GENOMIC DNA]</scope>
    <source>
        <strain evidence="1 2">DSM 11590</strain>
    </source>
</reference>
<dbReference type="AlphaFoldDB" id="A0A7W9ZK76"/>
<keyword evidence="2" id="KW-1185">Reference proteome</keyword>
<dbReference type="Proteomes" id="UP000544872">
    <property type="component" value="Unassembled WGS sequence"/>
</dbReference>
<organism evidence="1 2">
    <name type="scientific">Novispirillum itersonii</name>
    <name type="common">Aquaspirillum itersonii</name>
    <dbReference type="NCBI Taxonomy" id="189"/>
    <lineage>
        <taxon>Bacteria</taxon>
        <taxon>Pseudomonadati</taxon>
        <taxon>Pseudomonadota</taxon>
        <taxon>Alphaproteobacteria</taxon>
        <taxon>Rhodospirillales</taxon>
        <taxon>Novispirillaceae</taxon>
        <taxon>Novispirillum</taxon>
    </lineage>
</organism>
<keyword evidence="1" id="KW-0808">Transferase</keyword>
<dbReference type="NCBIfam" id="TIGR03293">
    <property type="entry name" value="PhnG_redo"/>
    <property type="match status" value="1"/>
</dbReference>
<comment type="caution">
    <text evidence="1">The sequence shown here is derived from an EMBL/GenBank/DDBJ whole genome shotgun (WGS) entry which is preliminary data.</text>
</comment>
<dbReference type="InterPro" id="IPR009609">
    <property type="entry name" value="Phosphonate_metab_PhnG"/>
</dbReference>
<dbReference type="GO" id="GO:0019634">
    <property type="term" value="P:organic phosphonate metabolic process"/>
    <property type="evidence" value="ECO:0007669"/>
    <property type="project" value="InterPro"/>
</dbReference>
<dbReference type="RefSeq" id="WP_184264791.1">
    <property type="nucleotide sequence ID" value="NZ_JACIIX010000013.1"/>
</dbReference>
<evidence type="ECO:0000313" key="1">
    <source>
        <dbReference type="EMBL" id="MBB6211754.1"/>
    </source>
</evidence>
<dbReference type="GO" id="GO:0015716">
    <property type="term" value="P:organic phosphonate transport"/>
    <property type="evidence" value="ECO:0007669"/>
    <property type="project" value="InterPro"/>
</dbReference>